<dbReference type="PANTHER" id="PTHR33710:SF77">
    <property type="entry name" value="DNASE I-LIKE SUPERFAMILY PROTEIN"/>
    <property type="match status" value="1"/>
</dbReference>
<organism evidence="2 3">
    <name type="scientific">Chenopodium quinoa</name>
    <name type="common">Quinoa</name>
    <dbReference type="NCBI Taxonomy" id="63459"/>
    <lineage>
        <taxon>Eukaryota</taxon>
        <taxon>Viridiplantae</taxon>
        <taxon>Streptophyta</taxon>
        <taxon>Embryophyta</taxon>
        <taxon>Tracheophyta</taxon>
        <taxon>Spermatophyta</taxon>
        <taxon>Magnoliopsida</taxon>
        <taxon>eudicotyledons</taxon>
        <taxon>Gunneridae</taxon>
        <taxon>Pentapetalae</taxon>
        <taxon>Caryophyllales</taxon>
        <taxon>Chenopodiaceae</taxon>
        <taxon>Chenopodioideae</taxon>
        <taxon>Atripliceae</taxon>
        <taxon>Chenopodium</taxon>
    </lineage>
</organism>
<dbReference type="PANTHER" id="PTHR33710">
    <property type="entry name" value="BNAC02G09200D PROTEIN"/>
    <property type="match status" value="1"/>
</dbReference>
<feature type="coiled-coil region" evidence="1">
    <location>
        <begin position="125"/>
        <end position="164"/>
    </location>
</feature>
<evidence type="ECO:0000313" key="2">
    <source>
        <dbReference type="EnsemblPlants" id="AUR62036729-RA:cds"/>
    </source>
</evidence>
<dbReference type="Gramene" id="AUR62036729-RA">
    <property type="protein sequence ID" value="AUR62036729-RA:cds"/>
    <property type="gene ID" value="AUR62036729"/>
</dbReference>
<keyword evidence="1" id="KW-0175">Coiled coil</keyword>
<accession>A0A803MWZ9</accession>
<protein>
    <submittedName>
        <fullName evidence="2">Uncharacterized protein</fullName>
    </submittedName>
</protein>
<dbReference type="Gene3D" id="3.60.10.10">
    <property type="entry name" value="Endonuclease/exonuclease/phosphatase"/>
    <property type="match status" value="1"/>
</dbReference>
<dbReference type="EnsemblPlants" id="AUR62036729-RA">
    <property type="protein sequence ID" value="AUR62036729-RA:cds"/>
    <property type="gene ID" value="AUR62036729"/>
</dbReference>
<dbReference type="AlphaFoldDB" id="A0A803MWZ9"/>
<proteinExistence type="predicted"/>
<name>A0A803MWZ9_CHEQI</name>
<sequence>MLTSNEKKGGRDFNLAQAEILRNAIDVCELEDIGYVGHDYTWTNNRDEEKNVQERLDRFLANNEWRNFFVGSFVSHLSKRNSDHLPLLLCISEGVGKPKKKKFRKRYKFEEMWLRDESCRDILRMRGIVVELKDCRARMEELMREEQSDEIIAQMRALDEFERREDLFWRQRSRQDWLRDGDKNTPFFHQKESQRKERNHIREIKDAAGNSFREEEQISEVLASHFEELFSSGGQGEAENVIDKVDLKISEEQFADLIAPFNG</sequence>
<evidence type="ECO:0000313" key="3">
    <source>
        <dbReference type="Proteomes" id="UP000596660"/>
    </source>
</evidence>
<evidence type="ECO:0000256" key="1">
    <source>
        <dbReference type="SAM" id="Coils"/>
    </source>
</evidence>
<dbReference type="Proteomes" id="UP000596660">
    <property type="component" value="Unplaced"/>
</dbReference>
<reference evidence="2" key="2">
    <citation type="submission" date="2021-03" db="UniProtKB">
        <authorList>
            <consortium name="EnsemblPlants"/>
        </authorList>
    </citation>
    <scope>IDENTIFICATION</scope>
</reference>
<reference evidence="2" key="1">
    <citation type="journal article" date="2017" name="Nature">
        <title>The genome of Chenopodium quinoa.</title>
        <authorList>
            <person name="Jarvis D.E."/>
            <person name="Ho Y.S."/>
            <person name="Lightfoot D.J."/>
            <person name="Schmoeckel S.M."/>
            <person name="Li B."/>
            <person name="Borm T.J.A."/>
            <person name="Ohyanagi H."/>
            <person name="Mineta K."/>
            <person name="Michell C.T."/>
            <person name="Saber N."/>
            <person name="Kharbatia N.M."/>
            <person name="Rupper R.R."/>
            <person name="Sharp A.R."/>
            <person name="Dally N."/>
            <person name="Boughton B.A."/>
            <person name="Woo Y.H."/>
            <person name="Gao G."/>
            <person name="Schijlen E.G.W.M."/>
            <person name="Guo X."/>
            <person name="Momin A.A."/>
            <person name="Negrao S."/>
            <person name="Al-Babili S."/>
            <person name="Gehring C."/>
            <person name="Roessner U."/>
            <person name="Jung C."/>
            <person name="Murphy K."/>
            <person name="Arold S.T."/>
            <person name="Gojobori T."/>
            <person name="van der Linden C.G."/>
            <person name="van Loo E.N."/>
            <person name="Jellen E.N."/>
            <person name="Maughan P.J."/>
            <person name="Tester M."/>
        </authorList>
    </citation>
    <scope>NUCLEOTIDE SEQUENCE [LARGE SCALE GENOMIC DNA]</scope>
    <source>
        <strain evidence="2">cv. PI 614886</strain>
    </source>
</reference>
<keyword evidence="3" id="KW-1185">Reference proteome</keyword>
<dbReference type="InterPro" id="IPR036691">
    <property type="entry name" value="Endo/exonu/phosph_ase_sf"/>
</dbReference>
<dbReference type="OMA" id="INSAWED"/>
<dbReference type="SUPFAM" id="SSF56219">
    <property type="entry name" value="DNase I-like"/>
    <property type="match status" value="1"/>
</dbReference>